<evidence type="ECO:0000313" key="1">
    <source>
        <dbReference type="EMBL" id="HAN29404.1"/>
    </source>
</evidence>
<keyword evidence="1" id="KW-0436">Ligase</keyword>
<name>A0A3C1KSV3_9GAMM</name>
<reference evidence="1 2" key="1">
    <citation type="journal article" date="2018" name="Nat. Biotechnol.">
        <title>A standardized bacterial taxonomy based on genome phylogeny substantially revises the tree of life.</title>
        <authorList>
            <person name="Parks D.H."/>
            <person name="Chuvochina M."/>
            <person name="Waite D.W."/>
            <person name="Rinke C."/>
            <person name="Skarshewski A."/>
            <person name="Chaumeil P.A."/>
            <person name="Hugenholtz P."/>
        </authorList>
    </citation>
    <scope>NUCLEOTIDE SEQUENCE [LARGE SCALE GENOMIC DNA]</scope>
    <source>
        <strain evidence="1">UBA9158</strain>
    </source>
</reference>
<accession>A0A3C1KSV3</accession>
<evidence type="ECO:0000313" key="2">
    <source>
        <dbReference type="Proteomes" id="UP000259273"/>
    </source>
</evidence>
<dbReference type="Proteomes" id="UP000259273">
    <property type="component" value="Unassembled WGS sequence"/>
</dbReference>
<dbReference type="EMBL" id="DMND01000227">
    <property type="protein sequence ID" value="HAN29404.1"/>
    <property type="molecule type" value="Genomic_DNA"/>
</dbReference>
<gene>
    <name evidence="1" type="ORF">DCP75_17100</name>
</gene>
<sequence length="115" mass="13092">GVLAGRAIYACRYHMARDHWQIYNHGAKRFSSGGYETLPTFEVPKVVLDAALKASRVVGKGLYGVDIKQKGQQVYVMEVNDNPSIEHDVEDAYLGKELYMLIMAEFQQRLEQRGR</sequence>
<proteinExistence type="predicted"/>
<organism evidence="1 2">
    <name type="scientific">Haliea salexigens</name>
    <dbReference type="NCBI Taxonomy" id="287487"/>
    <lineage>
        <taxon>Bacteria</taxon>
        <taxon>Pseudomonadati</taxon>
        <taxon>Pseudomonadota</taxon>
        <taxon>Gammaproteobacteria</taxon>
        <taxon>Cellvibrionales</taxon>
        <taxon>Halieaceae</taxon>
        <taxon>Haliea</taxon>
    </lineage>
</organism>
<feature type="non-terminal residue" evidence="1">
    <location>
        <position position="1"/>
    </location>
</feature>
<dbReference type="Gene3D" id="3.30.470.20">
    <property type="entry name" value="ATP-grasp fold, B domain"/>
    <property type="match status" value="1"/>
</dbReference>
<dbReference type="SUPFAM" id="SSF56059">
    <property type="entry name" value="Glutathione synthetase ATP-binding domain-like"/>
    <property type="match status" value="1"/>
</dbReference>
<comment type="caution">
    <text evidence="1">The sequence shown here is derived from an EMBL/GenBank/DDBJ whole genome shotgun (WGS) entry which is preliminary data.</text>
</comment>
<dbReference type="AlphaFoldDB" id="A0A3C1KSV3"/>
<protein>
    <submittedName>
        <fullName evidence="1">Carboxylate--amine ligase</fullName>
    </submittedName>
</protein>
<dbReference type="GO" id="GO:0016874">
    <property type="term" value="F:ligase activity"/>
    <property type="evidence" value="ECO:0007669"/>
    <property type="project" value="UniProtKB-KW"/>
</dbReference>